<evidence type="ECO:0000256" key="2">
    <source>
        <dbReference type="ARBA" id="ARBA00022527"/>
    </source>
</evidence>
<evidence type="ECO:0000256" key="7">
    <source>
        <dbReference type="PROSITE-ProRule" id="PRU00169"/>
    </source>
</evidence>
<dbReference type="Gene3D" id="3.40.50.2300">
    <property type="match status" value="2"/>
</dbReference>
<dbReference type="RefSeq" id="WP_187083847.1">
    <property type="nucleotide sequence ID" value="NZ_JACORU010000010.1"/>
</dbReference>
<dbReference type="InterPro" id="IPR001789">
    <property type="entry name" value="Sig_transdc_resp-reg_receiver"/>
</dbReference>
<proteinExistence type="predicted"/>
<dbReference type="PROSITE" id="PS00107">
    <property type="entry name" value="PROTEIN_KINASE_ATP"/>
    <property type="match status" value="1"/>
</dbReference>
<dbReference type="EMBL" id="JACORU010000010">
    <property type="protein sequence ID" value="MBC5767360.1"/>
    <property type="molecule type" value="Genomic_DNA"/>
</dbReference>
<evidence type="ECO:0000259" key="10">
    <source>
        <dbReference type="PROSITE" id="PS50110"/>
    </source>
</evidence>
<dbReference type="SUPFAM" id="SSF56112">
    <property type="entry name" value="Protein kinase-like (PK-like)"/>
    <property type="match status" value="1"/>
</dbReference>
<dbReference type="PROSITE" id="PS50011">
    <property type="entry name" value="PROTEIN_KINASE_DOM"/>
    <property type="match status" value="1"/>
</dbReference>
<dbReference type="Gene3D" id="3.30.200.20">
    <property type="entry name" value="Phosphorylase Kinase, domain 1"/>
    <property type="match status" value="1"/>
</dbReference>
<dbReference type="GO" id="GO:0000160">
    <property type="term" value="P:phosphorelay signal transduction system"/>
    <property type="evidence" value="ECO:0007669"/>
    <property type="project" value="InterPro"/>
</dbReference>
<keyword evidence="3" id="KW-0808">Transferase</keyword>
<dbReference type="SMART" id="SM00220">
    <property type="entry name" value="S_TKc"/>
    <property type="match status" value="1"/>
</dbReference>
<dbReference type="SUPFAM" id="SSF52172">
    <property type="entry name" value="CheY-like"/>
    <property type="match status" value="2"/>
</dbReference>
<dbReference type="CDD" id="cd17569">
    <property type="entry name" value="REC_HupR-like"/>
    <property type="match status" value="1"/>
</dbReference>
<keyword evidence="5 11" id="KW-0418">Kinase</keyword>
<dbReference type="Pfam" id="PF00072">
    <property type="entry name" value="Response_reg"/>
    <property type="match status" value="2"/>
</dbReference>
<dbReference type="Proteomes" id="UP000596827">
    <property type="component" value="Unassembled WGS sequence"/>
</dbReference>
<evidence type="ECO:0000256" key="5">
    <source>
        <dbReference type="ARBA" id="ARBA00022777"/>
    </source>
</evidence>
<dbReference type="Gene3D" id="1.10.510.10">
    <property type="entry name" value="Transferase(Phosphotransferase) domain 1"/>
    <property type="match status" value="1"/>
</dbReference>
<dbReference type="PROSITE" id="PS50110">
    <property type="entry name" value="RESPONSE_REGULATORY"/>
    <property type="match status" value="2"/>
</dbReference>
<name>A0A923S4C6_9BURK</name>
<gene>
    <name evidence="11" type="ORF">H8R02_23040</name>
</gene>
<evidence type="ECO:0000313" key="11">
    <source>
        <dbReference type="EMBL" id="MBC5767360.1"/>
    </source>
</evidence>
<sequence length="636" mass="69575">MPEAVTQIGKYRVERELGRGGMGVVYAAMDPVIERRVALKTISRSLLEASEAEAMLARFKREAQAAGRLTHPGIVAVYDYGEEGDLAYIAMELVSGRGLQELMRAGEPMDPQHVRPIAAQLLAALHFAHGLGVVHRDIKPSNVMITDDQRLKVCDFGIAQLESSRLTQVGTVLGTPSYMSPEQIQGLATDRRSDVFSAAVLLYQLLTGRKPFAGDTVPQLVHAVLHGELAPPTTVNPALDVAFDAVMKMALARHPNDRFDSANDFARALECAFAGEAWNPGYETTVQIGGVAPFAATQAIAASEAPTRTLRKIDFTSVRRPAGATQVGTATAADKPRVLFVDDEERILSALKLLFRQQYDVHVTTEGAIALQMMQQHHFHVIVSDQRMPTMTGTELLSKARVASPNTVRILLTGYSDLAAIVGSVNEGEVYRFASKPWNTNELRDLLAEAAVIGQTLEHAPPPAATDARPEEAILVLDEDREVYLAARDVLGRSYRVLHATDLAGALQSLRDEKVAVLVADIETQAQSHTTFFKLLKQEHPEIVTVAMTSASDSEVVIELINQARIFRFLNKPVKLPTLQSHVEAAMAQYQRQKAQPQLLRHQQVEAKARKVQHDEGSVGGFILGSLRALRRRLAA</sequence>
<evidence type="ECO:0000256" key="6">
    <source>
        <dbReference type="ARBA" id="ARBA00022840"/>
    </source>
</evidence>
<keyword evidence="6 8" id="KW-0067">ATP-binding</keyword>
<dbReference type="InterPro" id="IPR011006">
    <property type="entry name" value="CheY-like_superfamily"/>
</dbReference>
<dbReference type="InterPro" id="IPR017441">
    <property type="entry name" value="Protein_kinase_ATP_BS"/>
</dbReference>
<feature type="domain" description="Response regulatory" evidence="10">
    <location>
        <begin position="337"/>
        <end position="451"/>
    </location>
</feature>
<feature type="modified residue" description="4-aspartylphosphate" evidence="7">
    <location>
        <position position="521"/>
    </location>
</feature>
<dbReference type="GO" id="GO:0005524">
    <property type="term" value="F:ATP binding"/>
    <property type="evidence" value="ECO:0007669"/>
    <property type="project" value="UniProtKB-UniRule"/>
</dbReference>
<evidence type="ECO:0000256" key="3">
    <source>
        <dbReference type="ARBA" id="ARBA00022679"/>
    </source>
</evidence>
<dbReference type="PANTHER" id="PTHR43289:SF6">
    <property type="entry name" value="SERINE_THREONINE-PROTEIN KINASE NEKL-3"/>
    <property type="match status" value="1"/>
</dbReference>
<dbReference type="Pfam" id="PF00069">
    <property type="entry name" value="Pkinase"/>
    <property type="match status" value="1"/>
</dbReference>
<dbReference type="InterPro" id="IPR008271">
    <property type="entry name" value="Ser/Thr_kinase_AS"/>
</dbReference>
<feature type="binding site" evidence="8">
    <location>
        <position position="40"/>
    </location>
    <ligand>
        <name>ATP</name>
        <dbReference type="ChEBI" id="CHEBI:30616"/>
    </ligand>
</feature>
<keyword evidence="2" id="KW-0723">Serine/threonine-protein kinase</keyword>
<dbReference type="GO" id="GO:0004674">
    <property type="term" value="F:protein serine/threonine kinase activity"/>
    <property type="evidence" value="ECO:0007669"/>
    <property type="project" value="UniProtKB-KW"/>
</dbReference>
<dbReference type="InterPro" id="IPR011009">
    <property type="entry name" value="Kinase-like_dom_sf"/>
</dbReference>
<evidence type="ECO:0000313" key="12">
    <source>
        <dbReference type="Proteomes" id="UP000596827"/>
    </source>
</evidence>
<keyword evidence="7" id="KW-0597">Phosphoprotein</keyword>
<evidence type="ECO:0000259" key="9">
    <source>
        <dbReference type="PROSITE" id="PS50011"/>
    </source>
</evidence>
<dbReference type="PROSITE" id="PS00108">
    <property type="entry name" value="PROTEIN_KINASE_ST"/>
    <property type="match status" value="1"/>
</dbReference>
<evidence type="ECO:0000256" key="1">
    <source>
        <dbReference type="ARBA" id="ARBA00012513"/>
    </source>
</evidence>
<reference evidence="11" key="1">
    <citation type="submission" date="2020-08" db="EMBL/GenBank/DDBJ databases">
        <title>Ramlibacter sp. GTP1 16S ribosomal RNA gene genome sequencing and assembly.</title>
        <authorList>
            <person name="Kang M."/>
        </authorList>
    </citation>
    <scope>NUCLEOTIDE SEQUENCE</scope>
    <source>
        <strain evidence="11">GTP1</strain>
    </source>
</reference>
<dbReference type="InterPro" id="IPR000719">
    <property type="entry name" value="Prot_kinase_dom"/>
</dbReference>
<dbReference type="SMART" id="SM00448">
    <property type="entry name" value="REC"/>
    <property type="match status" value="2"/>
</dbReference>
<organism evidence="11 12">
    <name type="scientific">Ramlibacter albus</name>
    <dbReference type="NCBI Taxonomy" id="2079448"/>
    <lineage>
        <taxon>Bacteria</taxon>
        <taxon>Pseudomonadati</taxon>
        <taxon>Pseudomonadota</taxon>
        <taxon>Betaproteobacteria</taxon>
        <taxon>Burkholderiales</taxon>
        <taxon>Comamonadaceae</taxon>
        <taxon>Ramlibacter</taxon>
    </lineage>
</organism>
<feature type="domain" description="Response regulatory" evidence="10">
    <location>
        <begin position="473"/>
        <end position="587"/>
    </location>
</feature>
<comment type="caution">
    <text evidence="11">The sequence shown here is derived from an EMBL/GenBank/DDBJ whole genome shotgun (WGS) entry which is preliminary data.</text>
</comment>
<protein>
    <recommendedName>
        <fullName evidence="1">non-specific serine/threonine protein kinase</fullName>
        <ecNumber evidence="1">2.7.11.1</ecNumber>
    </recommendedName>
</protein>
<dbReference type="EC" id="2.7.11.1" evidence="1"/>
<keyword evidence="12" id="KW-1185">Reference proteome</keyword>
<dbReference type="PANTHER" id="PTHR43289">
    <property type="entry name" value="MITOGEN-ACTIVATED PROTEIN KINASE KINASE KINASE 20-RELATED"/>
    <property type="match status" value="1"/>
</dbReference>
<evidence type="ECO:0000256" key="4">
    <source>
        <dbReference type="ARBA" id="ARBA00022741"/>
    </source>
</evidence>
<keyword evidence="4 8" id="KW-0547">Nucleotide-binding</keyword>
<dbReference type="FunFam" id="1.10.510.10:FF:000021">
    <property type="entry name" value="Serine/threonine protein kinase"/>
    <property type="match status" value="1"/>
</dbReference>
<evidence type="ECO:0000256" key="8">
    <source>
        <dbReference type="PROSITE-ProRule" id="PRU10141"/>
    </source>
</evidence>
<accession>A0A923S4C6</accession>
<dbReference type="AlphaFoldDB" id="A0A923S4C6"/>
<feature type="domain" description="Protein kinase" evidence="9">
    <location>
        <begin position="11"/>
        <end position="273"/>
    </location>
</feature>
<dbReference type="CDD" id="cd14014">
    <property type="entry name" value="STKc_PknB_like"/>
    <property type="match status" value="1"/>
</dbReference>
<feature type="modified residue" description="4-aspartylphosphate" evidence="7">
    <location>
        <position position="385"/>
    </location>
</feature>